<dbReference type="CDD" id="cd09834">
    <property type="entry name" value="CBS_pair_bac"/>
    <property type="match status" value="1"/>
</dbReference>
<evidence type="ECO:0000313" key="4">
    <source>
        <dbReference type="EMBL" id="MCT7397891.1"/>
    </source>
</evidence>
<dbReference type="InterPro" id="IPR051257">
    <property type="entry name" value="Diverse_CBS-Domain"/>
</dbReference>
<organism evidence="4 5">
    <name type="scientific">Eubacterium album</name>
    <dbReference type="NCBI Taxonomy" id="2978477"/>
    <lineage>
        <taxon>Bacteria</taxon>
        <taxon>Bacillati</taxon>
        <taxon>Bacillota</taxon>
        <taxon>Clostridia</taxon>
        <taxon>Eubacteriales</taxon>
        <taxon>Eubacteriaceae</taxon>
        <taxon>Eubacterium</taxon>
    </lineage>
</organism>
<comment type="caution">
    <text evidence="4">The sequence shown here is derived from an EMBL/GenBank/DDBJ whole genome shotgun (WGS) entry which is preliminary data.</text>
</comment>
<sequence>MLLKNKSEVSYIYDTFTFEQGLEAMKEHGYTAIPVLSKDEKYVGCVSVSDFLWSLVDYMNNKVKSEKPYLVKDIIKKNYNPAVRVDVKMDELLNRSMSQNFIPVTDDRDYFIGIVTRQDIIRSFVGSTQPSESNA</sequence>
<evidence type="ECO:0000313" key="5">
    <source>
        <dbReference type="Proteomes" id="UP001431199"/>
    </source>
</evidence>
<dbReference type="Gene3D" id="3.10.580.10">
    <property type="entry name" value="CBS-domain"/>
    <property type="match status" value="1"/>
</dbReference>
<dbReference type="PROSITE" id="PS51371">
    <property type="entry name" value="CBS"/>
    <property type="match status" value="1"/>
</dbReference>
<gene>
    <name evidence="4" type="ORF">N5B56_02155</name>
</gene>
<dbReference type="PANTHER" id="PTHR43080">
    <property type="entry name" value="CBS DOMAIN-CONTAINING PROTEIN CBSX3, MITOCHONDRIAL"/>
    <property type="match status" value="1"/>
</dbReference>
<dbReference type="EMBL" id="JAODBU010000002">
    <property type="protein sequence ID" value="MCT7397891.1"/>
    <property type="molecule type" value="Genomic_DNA"/>
</dbReference>
<evidence type="ECO:0000259" key="3">
    <source>
        <dbReference type="PROSITE" id="PS51371"/>
    </source>
</evidence>
<keyword evidence="5" id="KW-1185">Reference proteome</keyword>
<dbReference type="SUPFAM" id="SSF54631">
    <property type="entry name" value="CBS-domain pair"/>
    <property type="match status" value="1"/>
</dbReference>
<dbReference type="Pfam" id="PF00571">
    <property type="entry name" value="CBS"/>
    <property type="match status" value="2"/>
</dbReference>
<dbReference type="Proteomes" id="UP001431199">
    <property type="component" value="Unassembled WGS sequence"/>
</dbReference>
<dbReference type="InterPro" id="IPR000644">
    <property type="entry name" value="CBS_dom"/>
</dbReference>
<protein>
    <submittedName>
        <fullName evidence="4">CBS domain-containing protein</fullName>
    </submittedName>
</protein>
<evidence type="ECO:0000256" key="1">
    <source>
        <dbReference type="ARBA" id="ARBA00023122"/>
    </source>
</evidence>
<feature type="domain" description="CBS" evidence="3">
    <location>
        <begin position="4"/>
        <end position="63"/>
    </location>
</feature>
<dbReference type="PANTHER" id="PTHR43080:SF26">
    <property type="entry name" value="REGULATORY PROTEIN"/>
    <property type="match status" value="1"/>
</dbReference>
<accession>A0ABT2LZ23</accession>
<dbReference type="InterPro" id="IPR046342">
    <property type="entry name" value="CBS_dom_sf"/>
</dbReference>
<proteinExistence type="predicted"/>
<keyword evidence="1 2" id="KW-0129">CBS domain</keyword>
<name>A0ABT2LZ23_9FIRM</name>
<reference evidence="4" key="1">
    <citation type="submission" date="2022-09" db="EMBL/GenBank/DDBJ databases">
        <title>Eubacterium sp. LFL-14 isolated from human feces.</title>
        <authorList>
            <person name="Liu F."/>
        </authorList>
    </citation>
    <scope>NUCLEOTIDE SEQUENCE</scope>
    <source>
        <strain evidence="4">LFL-14</strain>
    </source>
</reference>
<dbReference type="RefSeq" id="WP_243053245.1">
    <property type="nucleotide sequence ID" value="NZ_JAODBU010000002.1"/>
</dbReference>
<evidence type="ECO:0000256" key="2">
    <source>
        <dbReference type="PROSITE-ProRule" id="PRU00703"/>
    </source>
</evidence>